<proteinExistence type="predicted"/>
<name>A0A8U0A1V2_9EURY</name>
<feature type="region of interest" description="Disordered" evidence="1">
    <location>
        <begin position="1"/>
        <end position="22"/>
    </location>
</feature>
<accession>A0A8U0A1V2</accession>
<dbReference type="RefSeq" id="WP_247992692.1">
    <property type="nucleotide sequence ID" value="NZ_CP096019.1"/>
</dbReference>
<dbReference type="EMBL" id="CP096019">
    <property type="protein sequence ID" value="UPM42013.1"/>
    <property type="molecule type" value="Genomic_DNA"/>
</dbReference>
<dbReference type="Proteomes" id="UP000831768">
    <property type="component" value="Chromosome"/>
</dbReference>
<feature type="compositionally biased region" description="Basic and acidic residues" evidence="1">
    <location>
        <begin position="7"/>
        <end position="20"/>
    </location>
</feature>
<organism evidence="2 3">
    <name type="scientific">Halocatena salina</name>
    <dbReference type="NCBI Taxonomy" id="2934340"/>
    <lineage>
        <taxon>Archaea</taxon>
        <taxon>Methanobacteriati</taxon>
        <taxon>Methanobacteriota</taxon>
        <taxon>Stenosarchaea group</taxon>
        <taxon>Halobacteria</taxon>
        <taxon>Halobacteriales</taxon>
        <taxon>Natronomonadaceae</taxon>
        <taxon>Halocatena</taxon>
    </lineage>
</organism>
<evidence type="ECO:0000313" key="3">
    <source>
        <dbReference type="Proteomes" id="UP000831768"/>
    </source>
</evidence>
<sequence length="311" mass="35468">MGGISQKDPDGEKKSKESKQTRRAVLRAIGVTTGSLIGLNTGTYEISAETIPTTPDAFRVQGKEIVTTRITPNEARVKRRRISTDLKERYGRESLVTIETYPRKDNNNDGLPNRETRTVRRPWNTYYAKEDEWDEYLTGRDKVMAEISPAALDRPADCPKWYYENVDGGFERKGPMNLVGLTINKKIDGLVSILQSWGWTDNVLQYNRFAWIPQRSQFEQQHRSAAESSARLDGGYHVKFWATGDTYTTITAHEDDRVPHEAVSFNTAEFEIVDIFNSHGRSNAIKNRYNFNNSGYLDHGGYVSHIYSSIE</sequence>
<protein>
    <submittedName>
        <fullName evidence="2">Uncharacterized protein</fullName>
    </submittedName>
</protein>
<dbReference type="AlphaFoldDB" id="A0A8U0A1V2"/>
<evidence type="ECO:0000313" key="2">
    <source>
        <dbReference type="EMBL" id="UPM42013.1"/>
    </source>
</evidence>
<reference evidence="2" key="1">
    <citation type="submission" date="2022-04" db="EMBL/GenBank/DDBJ databases">
        <title>Halocatena sp. nov., isolated from a salt lake.</title>
        <authorList>
            <person name="Cui H.-L."/>
        </authorList>
    </citation>
    <scope>NUCLEOTIDE SEQUENCE</scope>
    <source>
        <strain evidence="2">AD-1</strain>
    </source>
</reference>
<gene>
    <name evidence="2" type="ORF">MW046_08535</name>
</gene>
<dbReference type="KEGG" id="haad:MW046_08535"/>
<dbReference type="GeneID" id="71928088"/>
<keyword evidence="3" id="KW-1185">Reference proteome</keyword>
<evidence type="ECO:0000256" key="1">
    <source>
        <dbReference type="SAM" id="MobiDB-lite"/>
    </source>
</evidence>